<evidence type="ECO:0000259" key="3">
    <source>
        <dbReference type="PROSITE" id="PS51724"/>
    </source>
</evidence>
<reference evidence="5" key="1">
    <citation type="submission" date="2016-11" db="EMBL/GenBank/DDBJ databases">
        <title>Complete Genome Sequence of alachlor-degrading Sphingomonas sp. strain JJ-A5.</title>
        <authorList>
            <person name="Lee H."/>
            <person name="Ka J.-O."/>
        </authorList>
    </citation>
    <scope>NUCLEOTIDE SEQUENCE [LARGE SCALE GENOMIC DNA]</scope>
    <source>
        <strain evidence="5">JJ-A5</strain>
    </source>
</reference>
<evidence type="ECO:0000313" key="4">
    <source>
        <dbReference type="EMBL" id="API59283.1"/>
    </source>
</evidence>
<dbReference type="InterPro" id="IPR007730">
    <property type="entry name" value="SPOR-like_dom"/>
</dbReference>
<keyword evidence="2" id="KW-0812">Transmembrane</keyword>
<dbReference type="Proteomes" id="UP000182063">
    <property type="component" value="Chromosome"/>
</dbReference>
<keyword evidence="2" id="KW-0472">Membrane</keyword>
<dbReference type="AlphaFoldDB" id="A0A1L3ZUH4"/>
<dbReference type="PROSITE" id="PS51724">
    <property type="entry name" value="SPOR"/>
    <property type="match status" value="1"/>
</dbReference>
<feature type="transmembrane region" description="Helical" evidence="2">
    <location>
        <begin position="39"/>
        <end position="61"/>
    </location>
</feature>
<dbReference type="OrthoDB" id="7390714at2"/>
<dbReference type="Gene3D" id="3.30.70.1070">
    <property type="entry name" value="Sporulation related repeat"/>
    <property type="match status" value="1"/>
</dbReference>
<feature type="compositionally biased region" description="Low complexity" evidence="1">
    <location>
        <begin position="138"/>
        <end position="155"/>
    </location>
</feature>
<protein>
    <recommendedName>
        <fullName evidence="3">SPOR domain-containing protein</fullName>
    </recommendedName>
</protein>
<evidence type="ECO:0000313" key="5">
    <source>
        <dbReference type="Proteomes" id="UP000182063"/>
    </source>
</evidence>
<feature type="compositionally biased region" description="Pro residues" evidence="1">
    <location>
        <begin position="156"/>
        <end position="170"/>
    </location>
</feature>
<dbReference type="InterPro" id="IPR036680">
    <property type="entry name" value="SPOR-like_sf"/>
</dbReference>
<name>A0A1L3ZUH4_9SPHN</name>
<keyword evidence="2" id="KW-1133">Transmembrane helix</keyword>
<dbReference type="EMBL" id="CP018221">
    <property type="protein sequence ID" value="API59283.1"/>
    <property type="molecule type" value="Genomic_DNA"/>
</dbReference>
<dbReference type="STRING" id="1921510.BSL82_08140"/>
<feature type="domain" description="SPOR" evidence="3">
    <location>
        <begin position="175"/>
        <end position="258"/>
    </location>
</feature>
<feature type="region of interest" description="Disordered" evidence="1">
    <location>
        <begin position="123"/>
        <end position="177"/>
    </location>
</feature>
<sequence length="258" mass="26298">MARNQGGDWLRYENPDEKLPWLEPAEELDRRSSPMRGRLIGGLAAVVAVIVLLVAGMTWYLNRDVLPGSGEAGLIKASDAPYKVPPNDPGGMIVEGQGDTVYAAGAGGDPGGTIDLTAIPEEPIARGPGAADTAASQPSATARPEASAPAAKPATPAQPPASKPATPAPPAGQTAASGGNYAIQLGAFSSRASAESAWKTLSGRFTFIAALGKWIEPVGQGDKTLYRLRATGIASKASADNLCGRLKVSGDSCTVIAP</sequence>
<accession>A0A1L3ZUH4</accession>
<dbReference type="SUPFAM" id="SSF110997">
    <property type="entry name" value="Sporulation related repeat"/>
    <property type="match status" value="1"/>
</dbReference>
<dbReference type="KEGG" id="sphj:BSL82_08140"/>
<evidence type="ECO:0000256" key="2">
    <source>
        <dbReference type="SAM" id="Phobius"/>
    </source>
</evidence>
<dbReference type="Pfam" id="PF05036">
    <property type="entry name" value="SPOR"/>
    <property type="match status" value="1"/>
</dbReference>
<evidence type="ECO:0000256" key="1">
    <source>
        <dbReference type="SAM" id="MobiDB-lite"/>
    </source>
</evidence>
<keyword evidence="5" id="KW-1185">Reference proteome</keyword>
<dbReference type="RefSeq" id="WP_072596832.1">
    <property type="nucleotide sequence ID" value="NZ_CP018221.1"/>
</dbReference>
<organism evidence="4 5">
    <name type="scientific">Tardibacter chloracetimidivorans</name>
    <dbReference type="NCBI Taxonomy" id="1921510"/>
    <lineage>
        <taxon>Bacteria</taxon>
        <taxon>Pseudomonadati</taxon>
        <taxon>Pseudomonadota</taxon>
        <taxon>Alphaproteobacteria</taxon>
        <taxon>Sphingomonadales</taxon>
        <taxon>Sphingomonadaceae</taxon>
        <taxon>Tardibacter</taxon>
    </lineage>
</organism>
<gene>
    <name evidence="4" type="ORF">BSL82_08140</name>
</gene>
<proteinExistence type="predicted"/>
<dbReference type="GO" id="GO:0042834">
    <property type="term" value="F:peptidoglycan binding"/>
    <property type="evidence" value="ECO:0007669"/>
    <property type="project" value="InterPro"/>
</dbReference>